<dbReference type="PANTHER" id="PTHR32089">
    <property type="entry name" value="METHYL-ACCEPTING CHEMOTAXIS PROTEIN MCPB"/>
    <property type="match status" value="1"/>
</dbReference>
<feature type="domain" description="Methyl-accepting transducer" evidence="6">
    <location>
        <begin position="242"/>
        <end position="478"/>
    </location>
</feature>
<evidence type="ECO:0000256" key="5">
    <source>
        <dbReference type="SAM" id="Phobius"/>
    </source>
</evidence>
<dbReference type="PROSITE" id="PS50112">
    <property type="entry name" value="PAS"/>
    <property type="match status" value="1"/>
</dbReference>
<dbReference type="SMART" id="SM00283">
    <property type="entry name" value="MA"/>
    <property type="match status" value="1"/>
</dbReference>
<feature type="transmembrane region" description="Helical" evidence="5">
    <location>
        <begin position="150"/>
        <end position="167"/>
    </location>
</feature>
<name>A0A1G8LGH2_9GAMM</name>
<dbReference type="InterPro" id="IPR000014">
    <property type="entry name" value="PAS"/>
</dbReference>
<dbReference type="InterPro" id="IPR013655">
    <property type="entry name" value="PAS_fold_3"/>
</dbReference>
<comment type="subcellular location">
    <subcellularLocation>
        <location evidence="1">Membrane</location>
    </subcellularLocation>
</comment>
<dbReference type="SUPFAM" id="SSF58104">
    <property type="entry name" value="Methyl-accepting chemotaxis protein (MCP) signaling domain"/>
    <property type="match status" value="1"/>
</dbReference>
<dbReference type="AlphaFoldDB" id="A0A1G8LGH2"/>
<dbReference type="SUPFAM" id="SSF55785">
    <property type="entry name" value="PYP-like sensor domain (PAS domain)"/>
    <property type="match status" value="1"/>
</dbReference>
<dbReference type="GO" id="GO:0007165">
    <property type="term" value="P:signal transduction"/>
    <property type="evidence" value="ECO:0007669"/>
    <property type="project" value="UniProtKB-KW"/>
</dbReference>
<dbReference type="InterPro" id="IPR004090">
    <property type="entry name" value="Chemotax_Me-accpt_rcpt"/>
</dbReference>
<keyword evidence="2 4" id="KW-0807">Transducer</keyword>
<dbReference type="PRINTS" id="PR00260">
    <property type="entry name" value="CHEMTRNSDUCR"/>
</dbReference>
<evidence type="ECO:0000313" key="8">
    <source>
        <dbReference type="EMBL" id="SDI54587.1"/>
    </source>
</evidence>
<organism evidence="8 9">
    <name type="scientific">Ferrimonas sediminum</name>
    <dbReference type="NCBI Taxonomy" id="718193"/>
    <lineage>
        <taxon>Bacteria</taxon>
        <taxon>Pseudomonadati</taxon>
        <taxon>Pseudomonadota</taxon>
        <taxon>Gammaproteobacteria</taxon>
        <taxon>Alteromonadales</taxon>
        <taxon>Ferrimonadaceae</taxon>
        <taxon>Ferrimonas</taxon>
    </lineage>
</organism>
<dbReference type="GO" id="GO:0004888">
    <property type="term" value="F:transmembrane signaling receptor activity"/>
    <property type="evidence" value="ECO:0007669"/>
    <property type="project" value="InterPro"/>
</dbReference>
<keyword evidence="5" id="KW-1133">Transmembrane helix</keyword>
<feature type="domain" description="PAS" evidence="7">
    <location>
        <begin position="25"/>
        <end position="60"/>
    </location>
</feature>
<dbReference type="RefSeq" id="WP_090361546.1">
    <property type="nucleotide sequence ID" value="NZ_FNEM01000002.1"/>
</dbReference>
<keyword evidence="5" id="KW-0812">Transmembrane</keyword>
<dbReference type="InterPro" id="IPR001610">
    <property type="entry name" value="PAC"/>
</dbReference>
<evidence type="ECO:0000256" key="4">
    <source>
        <dbReference type="PROSITE-ProRule" id="PRU00284"/>
    </source>
</evidence>
<dbReference type="InterPro" id="IPR004089">
    <property type="entry name" value="MCPsignal_dom"/>
</dbReference>
<dbReference type="PROSITE" id="PS50111">
    <property type="entry name" value="CHEMOTAXIS_TRANSDUC_2"/>
    <property type="match status" value="1"/>
</dbReference>
<dbReference type="Gene3D" id="3.30.450.20">
    <property type="entry name" value="PAS domain"/>
    <property type="match status" value="1"/>
</dbReference>
<keyword evidence="5" id="KW-0472">Membrane</keyword>
<dbReference type="InterPro" id="IPR035965">
    <property type="entry name" value="PAS-like_dom_sf"/>
</dbReference>
<dbReference type="Pfam" id="PF08447">
    <property type="entry name" value="PAS_3"/>
    <property type="match status" value="1"/>
</dbReference>
<sequence length="521" mass="57227">MRRECSVVNQEVVVPQGEELVSTTDLRGVITYANQSFIDISGFSEQELIGHNHNLVRHPDMPPQAFRELWDKLKAKQPWRGIVKNRTKDGRYYWVDAFVTPIFEHGQVVGYQSVRRATSTNLKKRATALYRRLSAGKPLSRHLTLTQKRWLSGVILTLGFAGVAWLFQPWVVLCGLLMVVSMLALFFDEAFRVPAQLEALKQEYDSISRYLFCGHGSSSILDFQLQITQARMTGVLGRTRDAAGQLDAMSNTLVALSEQAKGGVQQEHTRLDQIATAVEQMNVSVTEIAACAEESAASTELSRQYCRAAQTGMVDSRDKIVDLAREVEAAATHASALHGEAERVAIAMNEIDGIAEQTNLLALNAAIEAARAGEQGRGFAVVADEVRALSNRTQQATTRITSNIEGMHSTLRQWVEKMQHNHQLADSCAKAADASAAGIEQINRHIDLVYNLAGQNATAAVQQRQAVTEISTSLSEIQELTVGNLEATEQVEACSQSLQQQVGVIGSLHLSFNQSTGRQGQ</sequence>
<reference evidence="9" key="1">
    <citation type="submission" date="2016-10" db="EMBL/GenBank/DDBJ databases">
        <authorList>
            <person name="Varghese N."/>
            <person name="Submissions S."/>
        </authorList>
    </citation>
    <scope>NUCLEOTIDE SEQUENCE [LARGE SCALE GENOMIC DNA]</scope>
    <source>
        <strain evidence="9">DSM 23317</strain>
    </source>
</reference>
<dbReference type="Gene3D" id="1.10.287.950">
    <property type="entry name" value="Methyl-accepting chemotaxis protein"/>
    <property type="match status" value="1"/>
</dbReference>
<evidence type="ECO:0000256" key="3">
    <source>
        <dbReference type="ARBA" id="ARBA00029447"/>
    </source>
</evidence>
<dbReference type="GO" id="GO:0006935">
    <property type="term" value="P:chemotaxis"/>
    <property type="evidence" value="ECO:0007669"/>
    <property type="project" value="InterPro"/>
</dbReference>
<dbReference type="SMART" id="SM00086">
    <property type="entry name" value="PAC"/>
    <property type="match status" value="1"/>
</dbReference>
<dbReference type="Pfam" id="PF00015">
    <property type="entry name" value="MCPsignal"/>
    <property type="match status" value="1"/>
</dbReference>
<dbReference type="CDD" id="cd00130">
    <property type="entry name" value="PAS"/>
    <property type="match status" value="1"/>
</dbReference>
<accession>A0A1G8LGH2</accession>
<evidence type="ECO:0000259" key="6">
    <source>
        <dbReference type="PROSITE" id="PS50111"/>
    </source>
</evidence>
<evidence type="ECO:0000313" key="9">
    <source>
        <dbReference type="Proteomes" id="UP000199527"/>
    </source>
</evidence>
<keyword evidence="9" id="KW-1185">Reference proteome</keyword>
<dbReference type="GO" id="GO:0016020">
    <property type="term" value="C:membrane"/>
    <property type="evidence" value="ECO:0007669"/>
    <property type="project" value="UniProtKB-SubCell"/>
</dbReference>
<dbReference type="EMBL" id="FNEM01000002">
    <property type="protein sequence ID" value="SDI54587.1"/>
    <property type="molecule type" value="Genomic_DNA"/>
</dbReference>
<comment type="similarity">
    <text evidence="3">Belongs to the methyl-accepting chemotaxis (MCP) protein family.</text>
</comment>
<gene>
    <name evidence="8" type="ORF">SAMN04488540_10250</name>
</gene>
<evidence type="ECO:0000259" key="7">
    <source>
        <dbReference type="PROSITE" id="PS50112"/>
    </source>
</evidence>
<evidence type="ECO:0000256" key="2">
    <source>
        <dbReference type="ARBA" id="ARBA00023224"/>
    </source>
</evidence>
<proteinExistence type="inferred from homology"/>
<dbReference type="OrthoDB" id="5675566at2"/>
<dbReference type="PANTHER" id="PTHR32089:SF52">
    <property type="entry name" value="CHEMOTAXIS SIGNAL TRANSDUCTION SYSTEM METHYL ACCEPTING SENSORY TRANSDUCER WITH PAS SENSORY DOMAIN"/>
    <property type="match status" value="1"/>
</dbReference>
<protein>
    <submittedName>
        <fullName evidence="8">Methyl-accepting chemotaxis sensory transducer with Pas/Pac sensor</fullName>
    </submittedName>
</protein>
<dbReference type="Proteomes" id="UP000199527">
    <property type="component" value="Unassembled WGS sequence"/>
</dbReference>
<dbReference type="NCBIfam" id="TIGR00229">
    <property type="entry name" value="sensory_box"/>
    <property type="match status" value="1"/>
</dbReference>
<evidence type="ECO:0000256" key="1">
    <source>
        <dbReference type="ARBA" id="ARBA00004370"/>
    </source>
</evidence>